<dbReference type="Pfam" id="PF12902">
    <property type="entry name" value="Ferritin-like"/>
    <property type="match status" value="1"/>
</dbReference>
<dbReference type="InterPro" id="IPR026820">
    <property type="entry name" value="VioB/RebD_dom"/>
</dbReference>
<sequence length="740" mass="81313">MKVQYNVPALTPNEVATIEKINNDEQTYGGGKALKILQQTLQTAAEVELATIPIYLGAYYTINRTPGKDNPGLPHAFPKTDLSRYANEAGALIMSVAVEEMLHMSLACNVLFAVSNEPPLLYKNAPESYPAVLPGHRANQADNPKDNTRNQPIPLAGFSFDQLSHFLAIEYPESADAMPESDDWDTIGQIYSYVRCLIESNWISDDDFNKANNNDQQISSGDYSPNNIDTVYAKSSFNYQNPIPAEQPGSAAAVAGYGSDEDSHVGQTQLMQITNKKTAVQAITTICFQGEGFAQSKYDDASDEELSHYYKFLTLLSQLEGYTDVYKEMGKLGFNNVAPLPEAPDQPAEQFSAKDLAKFVYPTPVNPKVKQFGGEGRQDLVNIADALFQYMLVMTETIYKIPAQKQKIYFYRTMHQSMIWVMDKLFQAMREVSSEDGKYSLCPTFSNIDLGTRDEAYGNMCQMVINFQQVYWNASDTKASWMNSDIESYLNDILNLPDVSQYWRTTGCSEDPIYLTTPTDLQGLGSNTDTPTPATPMVYAGPFAGTPLWPQNPPSSAELPEGAVRHACMGLNSCKNQGRTLSNDCAGQGYCSTAQAYNPANPFEGNNYDHTCHVKNDCRNQGGCGLYGTEAELAEPGHNDCQSQGSCATPINAERFLTDGDNRGKSVWMQAREVFKDKVWPDLRAQNPDLPAEPPQVKGPYSNPNLFAQGPTIGWIEYDNDGAGMTACGASGMSGAGSCA</sequence>
<organism evidence="2 3">
    <name type="scientific">Planctobacterium marinum</name>
    <dbReference type="NCBI Taxonomy" id="1631968"/>
    <lineage>
        <taxon>Bacteria</taxon>
        <taxon>Pseudomonadati</taxon>
        <taxon>Pseudomonadota</taxon>
        <taxon>Gammaproteobacteria</taxon>
        <taxon>Alteromonadales</taxon>
        <taxon>Alteromonadaceae</taxon>
        <taxon>Planctobacterium</taxon>
    </lineage>
</organism>
<dbReference type="RefSeq" id="WP_338292330.1">
    <property type="nucleotide sequence ID" value="NZ_AP027272.1"/>
</dbReference>
<reference evidence="2" key="1">
    <citation type="submission" date="2023-01" db="EMBL/GenBank/DDBJ databases">
        <title>Complete genome sequence of Planctobacterium marinum strain Dej080120_11.</title>
        <authorList>
            <person name="Ueki S."/>
            <person name="Maruyama F."/>
        </authorList>
    </citation>
    <scope>NUCLEOTIDE SEQUENCE</scope>
    <source>
        <strain evidence="2">Dej080120_11</strain>
    </source>
</reference>
<dbReference type="Proteomes" id="UP001333710">
    <property type="component" value="Chromosome"/>
</dbReference>
<evidence type="ECO:0000313" key="3">
    <source>
        <dbReference type="Proteomes" id="UP001333710"/>
    </source>
</evidence>
<dbReference type="EMBL" id="AP027272">
    <property type="protein sequence ID" value="BDX06304.1"/>
    <property type="molecule type" value="Genomic_DNA"/>
</dbReference>
<dbReference type="InterPro" id="IPR012347">
    <property type="entry name" value="Ferritin-like"/>
</dbReference>
<dbReference type="PANTHER" id="PTHR34400:SF4">
    <property type="entry name" value="MEMBRANE PROTEIN"/>
    <property type="match status" value="1"/>
</dbReference>
<dbReference type="PANTHER" id="PTHR34400">
    <property type="match status" value="1"/>
</dbReference>
<accession>A0AA48KSB1</accession>
<feature type="domain" description="Iminophenyl-pyruvate dimer synthase" evidence="1">
    <location>
        <begin position="41"/>
        <end position="315"/>
    </location>
</feature>
<evidence type="ECO:0000313" key="2">
    <source>
        <dbReference type="EMBL" id="BDX06304.1"/>
    </source>
</evidence>
<name>A0AA48KSB1_9ALTE</name>
<proteinExistence type="predicted"/>
<dbReference type="KEGG" id="pmaw:MACH26_18250"/>
<dbReference type="Gene3D" id="1.20.1260.10">
    <property type="match status" value="1"/>
</dbReference>
<protein>
    <recommendedName>
        <fullName evidence="1">Iminophenyl-pyruvate dimer synthase domain-containing protein</fullName>
    </recommendedName>
</protein>
<keyword evidence="3" id="KW-1185">Reference proteome</keyword>
<gene>
    <name evidence="2" type="ORF">MACH26_18250</name>
</gene>
<dbReference type="AlphaFoldDB" id="A0AA48KSB1"/>
<evidence type="ECO:0000259" key="1">
    <source>
        <dbReference type="Pfam" id="PF12902"/>
    </source>
</evidence>